<name>A0A7C9LE65_9BACT</name>
<dbReference type="GO" id="GO:0030246">
    <property type="term" value="F:carbohydrate binding"/>
    <property type="evidence" value="ECO:0007669"/>
    <property type="project" value="InterPro"/>
</dbReference>
<comment type="caution">
    <text evidence="2">The sequence shown here is derived from an EMBL/GenBank/DDBJ whole genome shotgun (WGS) entry which is preliminary data.</text>
</comment>
<dbReference type="CDD" id="cd09620">
    <property type="entry name" value="CBM9_like_3"/>
    <property type="match status" value="1"/>
</dbReference>
<dbReference type="Pfam" id="PF16011">
    <property type="entry name" value="CBM9_2"/>
    <property type="match status" value="1"/>
</dbReference>
<dbReference type="GO" id="GO:0004553">
    <property type="term" value="F:hydrolase activity, hydrolyzing O-glycosyl compounds"/>
    <property type="evidence" value="ECO:0007669"/>
    <property type="project" value="InterPro"/>
</dbReference>
<dbReference type="GO" id="GO:0016052">
    <property type="term" value="P:carbohydrate catabolic process"/>
    <property type="evidence" value="ECO:0007669"/>
    <property type="project" value="InterPro"/>
</dbReference>
<accession>A0A7C9LE65</accession>
<dbReference type="AlphaFoldDB" id="A0A7C9LE65"/>
<evidence type="ECO:0000313" key="2">
    <source>
        <dbReference type="EMBL" id="MUL28196.1"/>
    </source>
</evidence>
<dbReference type="InterPro" id="IPR010502">
    <property type="entry name" value="Carb-bd_dom_fam9"/>
</dbReference>
<gene>
    <name evidence="2" type="ORF">F0475_07765</name>
</gene>
<dbReference type="Gene3D" id="2.60.40.1190">
    <property type="match status" value="1"/>
</dbReference>
<evidence type="ECO:0000313" key="3">
    <source>
        <dbReference type="Proteomes" id="UP000482295"/>
    </source>
</evidence>
<feature type="domain" description="Carbohydrate-binding" evidence="1">
    <location>
        <begin position="19"/>
        <end position="216"/>
    </location>
</feature>
<organism evidence="2 3">
    <name type="scientific">Prevotella vespertina</name>
    <dbReference type="NCBI Taxonomy" id="2608404"/>
    <lineage>
        <taxon>Bacteria</taxon>
        <taxon>Pseudomonadati</taxon>
        <taxon>Bacteroidota</taxon>
        <taxon>Bacteroidia</taxon>
        <taxon>Bacteroidales</taxon>
        <taxon>Prevotellaceae</taxon>
        <taxon>Prevotella</taxon>
    </lineage>
</organism>
<dbReference type="SUPFAM" id="SSF49344">
    <property type="entry name" value="CBD9-like"/>
    <property type="match status" value="1"/>
</dbReference>
<dbReference type="RefSeq" id="WP_155716153.1">
    <property type="nucleotide sequence ID" value="NZ_VVIQ01000007.1"/>
</dbReference>
<evidence type="ECO:0000259" key="1">
    <source>
        <dbReference type="Pfam" id="PF16011"/>
    </source>
</evidence>
<proteinExistence type="predicted"/>
<protein>
    <recommendedName>
        <fullName evidence="1">Carbohydrate-binding domain-containing protein</fullName>
    </recommendedName>
</protein>
<dbReference type="Proteomes" id="UP000482295">
    <property type="component" value="Unassembled WGS sequence"/>
</dbReference>
<reference evidence="2 3" key="1">
    <citation type="submission" date="2019-09" db="EMBL/GenBank/DDBJ databases">
        <title>Prevotella A2879 sp. nov., isolated from an abscess of a patient.</title>
        <authorList>
            <person name="Buhl M."/>
            <person name="Oberhettinger P."/>
        </authorList>
    </citation>
    <scope>NUCLEOTIDE SEQUENCE [LARGE SCALE GENOMIC DNA]</scope>
    <source>
        <strain evidence="2 3">A2879</strain>
    </source>
</reference>
<dbReference type="EMBL" id="VVIQ01000007">
    <property type="protein sequence ID" value="MUL28196.1"/>
    <property type="molecule type" value="Genomic_DNA"/>
</dbReference>
<keyword evidence="3" id="KW-1185">Reference proteome</keyword>
<sequence>MKQLEVRRIDDQQVNAADIPALFRAEKVTYQKIDTVDWAADYPYCPQVEFAIAHKGDAILLHYRVEEDCVRAVSGTDLGPVWEDSCCEFFVSPDVEGGYYNLETNCIGTVLLCNGKGREDRSKAPSDVLNAIERWSSLGREPFEMKENKQKWELALVVPVSSFFRHNLKNLSGKTMRANFYKCGDKTTKPHFLSWNPIDLPAPDFHRPDFFGEIRFL</sequence>